<accession>A0A915K5Z9</accession>
<keyword evidence="1" id="KW-1185">Reference proteome</keyword>
<sequence>MELVKGGYEHLGQLIDFSCLQQIVWLVQNWILRRAYILAKLLAPSKEITMVSSTLMKEKNVVQSLGLAVKVSMMNMVPL</sequence>
<evidence type="ECO:0000313" key="1">
    <source>
        <dbReference type="Proteomes" id="UP000887565"/>
    </source>
</evidence>
<evidence type="ECO:0000313" key="2">
    <source>
        <dbReference type="WBParaSite" id="nRc.2.0.1.t33297-RA"/>
    </source>
</evidence>
<dbReference type="Proteomes" id="UP000887565">
    <property type="component" value="Unplaced"/>
</dbReference>
<proteinExistence type="predicted"/>
<organism evidence="1 2">
    <name type="scientific">Romanomermis culicivorax</name>
    <name type="common">Nematode worm</name>
    <dbReference type="NCBI Taxonomy" id="13658"/>
    <lineage>
        <taxon>Eukaryota</taxon>
        <taxon>Metazoa</taxon>
        <taxon>Ecdysozoa</taxon>
        <taxon>Nematoda</taxon>
        <taxon>Enoplea</taxon>
        <taxon>Dorylaimia</taxon>
        <taxon>Mermithida</taxon>
        <taxon>Mermithoidea</taxon>
        <taxon>Mermithidae</taxon>
        <taxon>Romanomermis</taxon>
    </lineage>
</organism>
<protein>
    <submittedName>
        <fullName evidence="2">Uncharacterized protein</fullName>
    </submittedName>
</protein>
<dbReference type="AlphaFoldDB" id="A0A915K5Z9"/>
<reference evidence="2" key="1">
    <citation type="submission" date="2022-11" db="UniProtKB">
        <authorList>
            <consortium name="WormBaseParasite"/>
        </authorList>
    </citation>
    <scope>IDENTIFICATION</scope>
</reference>
<name>A0A915K5Z9_ROMCU</name>
<dbReference type="WBParaSite" id="nRc.2.0.1.t33297-RA">
    <property type="protein sequence ID" value="nRc.2.0.1.t33297-RA"/>
    <property type="gene ID" value="nRc.2.0.1.g33297"/>
</dbReference>